<dbReference type="InterPro" id="IPR017853">
    <property type="entry name" value="GH"/>
</dbReference>
<evidence type="ECO:0000256" key="13">
    <source>
        <dbReference type="ARBA" id="ARBA00036824"/>
    </source>
</evidence>
<dbReference type="InterPro" id="IPR050386">
    <property type="entry name" value="Glycosyl_hydrolase_5"/>
</dbReference>
<dbReference type="STRING" id="602072.A0A1R3RRQ3"/>
<evidence type="ECO:0000256" key="12">
    <source>
        <dbReference type="ARBA" id="ARBA00023326"/>
    </source>
</evidence>
<keyword evidence="12" id="KW-0624">Polysaccharide degradation</keyword>
<evidence type="ECO:0000256" key="8">
    <source>
        <dbReference type="ARBA" id="ARBA00023211"/>
    </source>
</evidence>
<evidence type="ECO:0000256" key="3">
    <source>
        <dbReference type="ARBA" id="ARBA00005641"/>
    </source>
</evidence>
<dbReference type="EMBL" id="KV907497">
    <property type="protein sequence ID" value="OOF97152.1"/>
    <property type="molecule type" value="Genomic_DNA"/>
</dbReference>
<evidence type="ECO:0000256" key="18">
    <source>
        <dbReference type="RuleBase" id="RU361153"/>
    </source>
</evidence>
<dbReference type="OrthoDB" id="62120at2759"/>
<evidence type="ECO:0000256" key="14">
    <source>
        <dbReference type="ARBA" id="ARBA00037254"/>
    </source>
</evidence>
<evidence type="ECO:0000256" key="9">
    <source>
        <dbReference type="ARBA" id="ARBA00023277"/>
    </source>
</evidence>
<evidence type="ECO:0000256" key="4">
    <source>
        <dbReference type="ARBA" id="ARBA00011245"/>
    </source>
</evidence>
<evidence type="ECO:0000256" key="10">
    <source>
        <dbReference type="ARBA" id="ARBA00023295"/>
    </source>
</evidence>
<organism evidence="21 22">
    <name type="scientific">Aspergillus carbonarius (strain ITEM 5010)</name>
    <dbReference type="NCBI Taxonomy" id="602072"/>
    <lineage>
        <taxon>Eukaryota</taxon>
        <taxon>Fungi</taxon>
        <taxon>Dikarya</taxon>
        <taxon>Ascomycota</taxon>
        <taxon>Pezizomycotina</taxon>
        <taxon>Eurotiomycetes</taxon>
        <taxon>Eurotiomycetidae</taxon>
        <taxon>Eurotiales</taxon>
        <taxon>Aspergillaceae</taxon>
        <taxon>Aspergillus</taxon>
        <taxon>Aspergillus subgen. Circumdati</taxon>
    </lineage>
</organism>
<evidence type="ECO:0000256" key="1">
    <source>
        <dbReference type="ARBA" id="ARBA00001936"/>
    </source>
</evidence>
<evidence type="ECO:0000256" key="5">
    <source>
        <dbReference type="ARBA" id="ARBA00022525"/>
    </source>
</evidence>
<comment type="similarity">
    <text evidence="3 18">Belongs to the glycosyl hydrolase 5 (cellulase A) family.</text>
</comment>
<evidence type="ECO:0000256" key="2">
    <source>
        <dbReference type="ARBA" id="ARBA00004613"/>
    </source>
</evidence>
<feature type="chain" id="PRO_5012661371" description="glucan 1,3-beta-glucosidase" evidence="19">
    <location>
        <begin position="23"/>
        <end position="415"/>
    </location>
</feature>
<evidence type="ECO:0000313" key="22">
    <source>
        <dbReference type="Proteomes" id="UP000188318"/>
    </source>
</evidence>
<comment type="subcellular location">
    <subcellularLocation>
        <location evidence="2">Secreted</location>
    </subcellularLocation>
</comment>
<evidence type="ECO:0000256" key="17">
    <source>
        <dbReference type="ARBA" id="ARBA00041265"/>
    </source>
</evidence>
<dbReference type="GO" id="GO:0071555">
    <property type="term" value="P:cell wall organization"/>
    <property type="evidence" value="ECO:0007669"/>
    <property type="project" value="UniProtKB-KW"/>
</dbReference>
<dbReference type="Pfam" id="PF00150">
    <property type="entry name" value="Cellulase"/>
    <property type="match status" value="1"/>
</dbReference>
<gene>
    <name evidence="21" type="ORF">ASPCADRAFT_3770</name>
</gene>
<dbReference type="InterPro" id="IPR001547">
    <property type="entry name" value="Glyco_hydro_5"/>
</dbReference>
<protein>
    <recommendedName>
        <fullName evidence="15">glucan 1,3-beta-glucosidase</fullName>
        <ecNumber evidence="15">3.2.1.58</ecNumber>
    </recommendedName>
    <alternativeName>
        <fullName evidence="17">Exo-1,3-beta-glucanase 1</fullName>
    </alternativeName>
    <alternativeName>
        <fullName evidence="16">Exo-1,3-beta-glucanase A</fullName>
    </alternativeName>
</protein>
<keyword evidence="7 18" id="KW-0378">Hydrolase</keyword>
<evidence type="ECO:0000256" key="19">
    <source>
        <dbReference type="SAM" id="SignalP"/>
    </source>
</evidence>
<comment type="function">
    <text evidence="14">Beta-glucanases participate in the metabolism of beta-glucan, the main structural component of the cell wall. It could also function biosynthetically as a transglycosylase.</text>
</comment>
<sequence length="415" mass="45470">MFMKPAKKALLALSLLAASAEAARVRLANRASSFDYKNQIVRGVNLGGWLVTEPWITPSIYDNAGGGVVDEWTLTQTLGKDEAKSRLSSHWSSFISQSDFDRIAQAGLNHVRIPIGYWAVAPIEGEPYVDGQLEYLDKAITWARSSNLKVIIDLHGAPGSQNGFDNSGHRGAIQWQQGSTVNQTVTAFDALARRYIQSDVVAAIEALNEPNVPGGVNEGGLKNYYYSVLADVQRINPSTYLFLSDGFEPVESWNGFMQGSNVVMDTHHYQVFDNGLLAMSIDDHVKTACSLATQHLIPSDKPVVVGEWTGALTDCAKYLNGVGNAARYDGTYQSTTKIGDCTGKATGSAADLTADEKANTRRFIEAQLEAYEMKSGWVFWTWKTEGAPGWDLQDLLAQQLFPTSPTDRQYPHQCS</sequence>
<dbReference type="GO" id="GO:0004338">
    <property type="term" value="F:glucan exo-1,3-beta-glucosidase activity"/>
    <property type="evidence" value="ECO:0007669"/>
    <property type="project" value="UniProtKB-EC"/>
</dbReference>
<keyword evidence="8" id="KW-0464">Manganese</keyword>
<keyword evidence="6 19" id="KW-0732">Signal</keyword>
<dbReference type="FunFam" id="3.20.20.80:FF:000033">
    <property type="entry name" value="Glucan 1,3-beta-glucosidase A"/>
    <property type="match status" value="1"/>
</dbReference>
<dbReference type="GO" id="GO:0009986">
    <property type="term" value="C:cell surface"/>
    <property type="evidence" value="ECO:0007669"/>
    <property type="project" value="TreeGrafter"/>
</dbReference>
<reference evidence="22" key="1">
    <citation type="journal article" date="2017" name="Genome Biol.">
        <title>Comparative genomics reveals high biological diversity and specific adaptations in the industrially and medically important fungal genus Aspergillus.</title>
        <authorList>
            <person name="de Vries R.P."/>
            <person name="Riley R."/>
            <person name="Wiebenga A."/>
            <person name="Aguilar-Osorio G."/>
            <person name="Amillis S."/>
            <person name="Uchima C.A."/>
            <person name="Anderluh G."/>
            <person name="Asadollahi M."/>
            <person name="Askin M."/>
            <person name="Barry K."/>
            <person name="Battaglia E."/>
            <person name="Bayram O."/>
            <person name="Benocci T."/>
            <person name="Braus-Stromeyer S.A."/>
            <person name="Caldana C."/>
            <person name="Canovas D."/>
            <person name="Cerqueira G.C."/>
            <person name="Chen F."/>
            <person name="Chen W."/>
            <person name="Choi C."/>
            <person name="Clum A."/>
            <person name="Dos Santos R.A."/>
            <person name="Damasio A.R."/>
            <person name="Diallinas G."/>
            <person name="Emri T."/>
            <person name="Fekete E."/>
            <person name="Flipphi M."/>
            <person name="Freyberg S."/>
            <person name="Gallo A."/>
            <person name="Gournas C."/>
            <person name="Habgood R."/>
            <person name="Hainaut M."/>
            <person name="Harispe M.L."/>
            <person name="Henrissat B."/>
            <person name="Hilden K.S."/>
            <person name="Hope R."/>
            <person name="Hossain A."/>
            <person name="Karabika E."/>
            <person name="Karaffa L."/>
            <person name="Karanyi Z."/>
            <person name="Krasevec N."/>
            <person name="Kuo A."/>
            <person name="Kusch H."/>
            <person name="LaButti K."/>
            <person name="Lagendijk E.L."/>
            <person name="Lapidus A."/>
            <person name="Levasseur A."/>
            <person name="Lindquist E."/>
            <person name="Lipzen A."/>
            <person name="Logrieco A.F."/>
            <person name="MacCabe A."/>
            <person name="Maekelae M.R."/>
            <person name="Malavazi I."/>
            <person name="Melin P."/>
            <person name="Meyer V."/>
            <person name="Mielnichuk N."/>
            <person name="Miskei M."/>
            <person name="Molnar A.P."/>
            <person name="Mule G."/>
            <person name="Ngan C.Y."/>
            <person name="Orejas M."/>
            <person name="Orosz E."/>
            <person name="Ouedraogo J.P."/>
            <person name="Overkamp K.M."/>
            <person name="Park H.-S."/>
            <person name="Perrone G."/>
            <person name="Piumi F."/>
            <person name="Punt P.J."/>
            <person name="Ram A.F."/>
            <person name="Ramon A."/>
            <person name="Rauscher S."/>
            <person name="Record E."/>
            <person name="Riano-Pachon D.M."/>
            <person name="Robert V."/>
            <person name="Roehrig J."/>
            <person name="Ruller R."/>
            <person name="Salamov A."/>
            <person name="Salih N.S."/>
            <person name="Samson R.A."/>
            <person name="Sandor E."/>
            <person name="Sanguinetti M."/>
            <person name="Schuetze T."/>
            <person name="Sepcic K."/>
            <person name="Shelest E."/>
            <person name="Sherlock G."/>
            <person name="Sophianopoulou V."/>
            <person name="Squina F.M."/>
            <person name="Sun H."/>
            <person name="Susca A."/>
            <person name="Todd R.B."/>
            <person name="Tsang A."/>
            <person name="Unkles S.E."/>
            <person name="van de Wiele N."/>
            <person name="van Rossen-Uffink D."/>
            <person name="Oliveira J.V."/>
            <person name="Vesth T.C."/>
            <person name="Visser J."/>
            <person name="Yu J.-H."/>
            <person name="Zhou M."/>
            <person name="Andersen M.R."/>
            <person name="Archer D.B."/>
            <person name="Baker S.E."/>
            <person name="Benoit I."/>
            <person name="Brakhage A.A."/>
            <person name="Braus G.H."/>
            <person name="Fischer R."/>
            <person name="Frisvad J.C."/>
            <person name="Goldman G.H."/>
            <person name="Houbraken J."/>
            <person name="Oakley B."/>
            <person name="Pocsi I."/>
            <person name="Scazzocchio C."/>
            <person name="Seiboth B."/>
            <person name="vanKuyk P.A."/>
            <person name="Wortman J."/>
            <person name="Dyer P.S."/>
            <person name="Grigoriev I.V."/>
        </authorList>
    </citation>
    <scope>NUCLEOTIDE SEQUENCE [LARGE SCALE GENOMIC DNA]</scope>
    <source>
        <strain evidence="22">ITEM 5010</strain>
    </source>
</reference>
<dbReference type="GO" id="GO:0005576">
    <property type="term" value="C:extracellular region"/>
    <property type="evidence" value="ECO:0007669"/>
    <property type="project" value="UniProtKB-SubCell"/>
</dbReference>
<comment type="catalytic activity">
    <reaction evidence="13">
        <text>Successive hydrolysis of beta-D-glucose units from the non-reducing ends of (1-&gt;3)-beta-D-glucans, releasing alpha-glucose.</text>
        <dbReference type="EC" id="3.2.1.58"/>
    </reaction>
</comment>
<evidence type="ECO:0000313" key="21">
    <source>
        <dbReference type="EMBL" id="OOF97152.1"/>
    </source>
</evidence>
<keyword evidence="10 18" id="KW-0326">Glycosidase</keyword>
<dbReference type="EC" id="3.2.1.58" evidence="15"/>
<evidence type="ECO:0000256" key="16">
    <source>
        <dbReference type="ARBA" id="ARBA00041261"/>
    </source>
</evidence>
<accession>A0A1R3RRQ3</accession>
<dbReference type="OMA" id="GWDMQDL"/>
<keyword evidence="11" id="KW-0961">Cell wall biogenesis/degradation</keyword>
<keyword evidence="22" id="KW-1185">Reference proteome</keyword>
<dbReference type="GO" id="GO:0009251">
    <property type="term" value="P:glucan catabolic process"/>
    <property type="evidence" value="ECO:0007669"/>
    <property type="project" value="TreeGrafter"/>
</dbReference>
<evidence type="ECO:0000256" key="6">
    <source>
        <dbReference type="ARBA" id="ARBA00022729"/>
    </source>
</evidence>
<comment type="subunit">
    <text evidence="4">Monomer.</text>
</comment>
<dbReference type="SUPFAM" id="SSF51445">
    <property type="entry name" value="(Trans)glycosidases"/>
    <property type="match status" value="1"/>
</dbReference>
<dbReference type="Gene3D" id="3.20.20.80">
    <property type="entry name" value="Glycosidases"/>
    <property type="match status" value="1"/>
</dbReference>
<dbReference type="AlphaFoldDB" id="A0A1R3RRQ3"/>
<feature type="signal peptide" evidence="19">
    <location>
        <begin position="1"/>
        <end position="22"/>
    </location>
</feature>
<dbReference type="PANTHER" id="PTHR31297">
    <property type="entry name" value="GLUCAN ENDO-1,6-BETA-GLUCOSIDASE B"/>
    <property type="match status" value="1"/>
</dbReference>
<proteinExistence type="inferred from homology"/>
<evidence type="ECO:0000259" key="20">
    <source>
        <dbReference type="Pfam" id="PF00150"/>
    </source>
</evidence>
<keyword evidence="9" id="KW-0119">Carbohydrate metabolism</keyword>
<dbReference type="PANTHER" id="PTHR31297:SF1">
    <property type="entry name" value="GLUCAN 1,3-BETA-GLUCOSIDASE I_II-RELATED"/>
    <property type="match status" value="1"/>
</dbReference>
<feature type="domain" description="Glycoside hydrolase family 5" evidence="20">
    <location>
        <begin position="86"/>
        <end position="314"/>
    </location>
</feature>
<dbReference type="VEuPathDB" id="FungiDB:ASPCADRAFT_3770"/>
<evidence type="ECO:0000256" key="7">
    <source>
        <dbReference type="ARBA" id="ARBA00022801"/>
    </source>
</evidence>
<comment type="cofactor">
    <cofactor evidence="1">
        <name>Mn(2+)</name>
        <dbReference type="ChEBI" id="CHEBI:29035"/>
    </cofactor>
</comment>
<name>A0A1R3RRQ3_ASPC5</name>
<dbReference type="Proteomes" id="UP000188318">
    <property type="component" value="Unassembled WGS sequence"/>
</dbReference>
<keyword evidence="5" id="KW-0964">Secreted</keyword>
<evidence type="ECO:0000256" key="11">
    <source>
        <dbReference type="ARBA" id="ARBA00023316"/>
    </source>
</evidence>
<evidence type="ECO:0000256" key="15">
    <source>
        <dbReference type="ARBA" id="ARBA00038929"/>
    </source>
</evidence>